<evidence type="ECO:0000313" key="1">
    <source>
        <dbReference type="EMBL" id="OBZ77368.1"/>
    </source>
</evidence>
<sequence length="80" mass="8914">MCLISDVEDMPLLMCFLVRRCDCDREHSPAGCLEDEIGLTSRVIFAEANREVGPISTGQCDVLQSKVLQARWSSMYSSSL</sequence>
<keyword evidence="2" id="KW-1185">Reference proteome</keyword>
<dbReference type="Proteomes" id="UP000092993">
    <property type="component" value="Unassembled WGS sequence"/>
</dbReference>
<dbReference type="EMBL" id="LUGG01000002">
    <property type="protein sequence ID" value="OBZ77368.1"/>
    <property type="molecule type" value="Genomic_DNA"/>
</dbReference>
<evidence type="ECO:0000313" key="2">
    <source>
        <dbReference type="Proteomes" id="UP000092993"/>
    </source>
</evidence>
<comment type="caution">
    <text evidence="1">The sequence shown here is derived from an EMBL/GenBank/DDBJ whole genome shotgun (WGS) entry which is preliminary data.</text>
</comment>
<proteinExistence type="predicted"/>
<name>A0A1C7MKN2_GRIFR</name>
<reference evidence="1 2" key="1">
    <citation type="submission" date="2016-03" db="EMBL/GenBank/DDBJ databases">
        <title>Whole genome sequencing of Grifola frondosa 9006-11.</title>
        <authorList>
            <person name="Min B."/>
            <person name="Park H."/>
            <person name="Kim J.-G."/>
            <person name="Cho H."/>
            <person name="Oh Y.-L."/>
            <person name="Kong W.-S."/>
            <person name="Choi I.-G."/>
        </authorList>
    </citation>
    <scope>NUCLEOTIDE SEQUENCE [LARGE SCALE GENOMIC DNA]</scope>
    <source>
        <strain evidence="1 2">9006-11</strain>
    </source>
</reference>
<organism evidence="1 2">
    <name type="scientific">Grifola frondosa</name>
    <name type="common">Maitake</name>
    <name type="synonym">Polyporus frondosus</name>
    <dbReference type="NCBI Taxonomy" id="5627"/>
    <lineage>
        <taxon>Eukaryota</taxon>
        <taxon>Fungi</taxon>
        <taxon>Dikarya</taxon>
        <taxon>Basidiomycota</taxon>
        <taxon>Agaricomycotina</taxon>
        <taxon>Agaricomycetes</taxon>
        <taxon>Polyporales</taxon>
        <taxon>Grifolaceae</taxon>
        <taxon>Grifola</taxon>
    </lineage>
</organism>
<dbReference type="AlphaFoldDB" id="A0A1C7MKN2"/>
<accession>A0A1C7MKN2</accession>
<protein>
    <submittedName>
        <fullName evidence="1">Uncharacterized protein</fullName>
    </submittedName>
</protein>
<gene>
    <name evidence="1" type="ORF">A0H81_01853</name>
</gene>